<dbReference type="InterPro" id="IPR050187">
    <property type="entry name" value="Lipid_Phosphate_FormReg"/>
</dbReference>
<organism evidence="6 7">
    <name type="scientific">Pedobacter cryophilus</name>
    <dbReference type="NCBI Taxonomy" id="2571271"/>
    <lineage>
        <taxon>Bacteria</taxon>
        <taxon>Pseudomonadati</taxon>
        <taxon>Bacteroidota</taxon>
        <taxon>Sphingobacteriia</taxon>
        <taxon>Sphingobacteriales</taxon>
        <taxon>Sphingobacteriaceae</taxon>
        <taxon>Pedobacter</taxon>
    </lineage>
</organism>
<sequence>MVKTKVLFVINQKAGQQSNLKIHEIIIKHAIKYDYEVDFYEMGTNHHALEIKKSIDLFKPDIVGAVGGDGTVNLVSGIIQKTNISLLIIPYGSANGMAKELQIPENLPACLDLIIKGKTIEIDLLKVNEEISIHLADVGLNASIVKRFQLDKKRGLLTYGKHLFAEIFIIKRKRFTIFYDDQTKKVSAVSLTFANATMYGTGAVINPDGKLNDGLFEICIVKPFPKYLVFNIAYQMFRNKLKTSKYFEVIKCTKAKVICKRRTLLQVDGEVLGKVKEIELTCLPKVLKVIILANLNHPTIVN</sequence>
<keyword evidence="2" id="KW-0547">Nucleotide-binding</keyword>
<evidence type="ECO:0000256" key="3">
    <source>
        <dbReference type="ARBA" id="ARBA00022777"/>
    </source>
</evidence>
<dbReference type="SMART" id="SM00046">
    <property type="entry name" value="DAGKc"/>
    <property type="match status" value="1"/>
</dbReference>
<dbReference type="GO" id="GO:0016301">
    <property type="term" value="F:kinase activity"/>
    <property type="evidence" value="ECO:0007669"/>
    <property type="project" value="UniProtKB-KW"/>
</dbReference>
<feature type="domain" description="DAGKc" evidence="5">
    <location>
        <begin position="1"/>
        <end position="130"/>
    </location>
</feature>
<dbReference type="InterPro" id="IPR001206">
    <property type="entry name" value="Diacylglycerol_kinase_cat_dom"/>
</dbReference>
<proteinExistence type="predicted"/>
<dbReference type="InterPro" id="IPR045540">
    <property type="entry name" value="YegS/DAGK_C"/>
</dbReference>
<evidence type="ECO:0000256" key="2">
    <source>
        <dbReference type="ARBA" id="ARBA00022741"/>
    </source>
</evidence>
<evidence type="ECO:0000256" key="4">
    <source>
        <dbReference type="ARBA" id="ARBA00022840"/>
    </source>
</evidence>
<gene>
    <name evidence="6" type="ORF">FA046_14735</name>
</gene>
<keyword evidence="1" id="KW-0808">Transferase</keyword>
<evidence type="ECO:0000256" key="1">
    <source>
        <dbReference type="ARBA" id="ARBA00022679"/>
    </source>
</evidence>
<comment type="caution">
    <text evidence="6">The sequence shown here is derived from an EMBL/GenBank/DDBJ whole genome shotgun (WGS) entry which is preliminary data.</text>
</comment>
<dbReference type="EMBL" id="SWBP01000006">
    <property type="protein sequence ID" value="TKB95929.1"/>
    <property type="molecule type" value="Genomic_DNA"/>
</dbReference>
<keyword evidence="7" id="KW-1185">Reference proteome</keyword>
<dbReference type="RefSeq" id="WP_136827305.1">
    <property type="nucleotide sequence ID" value="NZ_SWBP01000006.1"/>
</dbReference>
<evidence type="ECO:0000259" key="5">
    <source>
        <dbReference type="PROSITE" id="PS50146"/>
    </source>
</evidence>
<evidence type="ECO:0000313" key="7">
    <source>
        <dbReference type="Proteomes" id="UP000308181"/>
    </source>
</evidence>
<dbReference type="GO" id="GO:0005886">
    <property type="term" value="C:plasma membrane"/>
    <property type="evidence" value="ECO:0007669"/>
    <property type="project" value="TreeGrafter"/>
</dbReference>
<dbReference type="Gene3D" id="2.60.200.40">
    <property type="match status" value="1"/>
</dbReference>
<dbReference type="GO" id="GO:0005524">
    <property type="term" value="F:ATP binding"/>
    <property type="evidence" value="ECO:0007669"/>
    <property type="project" value="UniProtKB-KW"/>
</dbReference>
<dbReference type="PANTHER" id="PTHR12358:SF106">
    <property type="entry name" value="LIPID KINASE YEGS"/>
    <property type="match status" value="1"/>
</dbReference>
<dbReference type="InterPro" id="IPR017438">
    <property type="entry name" value="ATP-NAD_kinase_N"/>
</dbReference>
<dbReference type="PROSITE" id="PS50146">
    <property type="entry name" value="DAGK"/>
    <property type="match status" value="1"/>
</dbReference>
<dbReference type="Pfam" id="PF19279">
    <property type="entry name" value="YegS_C"/>
    <property type="match status" value="1"/>
</dbReference>
<keyword evidence="3 6" id="KW-0418">Kinase</keyword>
<dbReference type="Pfam" id="PF00781">
    <property type="entry name" value="DAGK_cat"/>
    <property type="match status" value="1"/>
</dbReference>
<dbReference type="Proteomes" id="UP000308181">
    <property type="component" value="Unassembled WGS sequence"/>
</dbReference>
<dbReference type="InterPro" id="IPR016064">
    <property type="entry name" value="NAD/diacylglycerol_kinase_sf"/>
</dbReference>
<reference evidence="6 7" key="1">
    <citation type="submission" date="2019-04" db="EMBL/GenBank/DDBJ databases">
        <title>Pedobacter sp. AR-3-17 sp. nov., isolated from Arctic soil.</title>
        <authorList>
            <person name="Dahal R.H."/>
            <person name="Kim D.-U."/>
        </authorList>
    </citation>
    <scope>NUCLEOTIDE SEQUENCE [LARGE SCALE GENOMIC DNA]</scope>
    <source>
        <strain evidence="6 7">AR-3-17</strain>
    </source>
</reference>
<dbReference type="Gene3D" id="3.40.50.10330">
    <property type="entry name" value="Probable inorganic polyphosphate/atp-NAD kinase, domain 1"/>
    <property type="match status" value="1"/>
</dbReference>
<dbReference type="AlphaFoldDB" id="A0A4U1BTL3"/>
<dbReference type="OrthoDB" id="9786026at2"/>
<evidence type="ECO:0000313" key="6">
    <source>
        <dbReference type="EMBL" id="TKB95929.1"/>
    </source>
</evidence>
<dbReference type="SUPFAM" id="SSF111331">
    <property type="entry name" value="NAD kinase/diacylglycerol kinase-like"/>
    <property type="match status" value="1"/>
</dbReference>
<accession>A0A4U1BTL3</accession>
<dbReference type="PANTHER" id="PTHR12358">
    <property type="entry name" value="SPHINGOSINE KINASE"/>
    <property type="match status" value="1"/>
</dbReference>
<keyword evidence="4" id="KW-0067">ATP-binding</keyword>
<name>A0A4U1BTL3_9SPHI</name>
<protein>
    <submittedName>
        <fullName evidence="6">Diacylglycerol kinase</fullName>
    </submittedName>
</protein>